<dbReference type="SUPFAM" id="SSF53067">
    <property type="entry name" value="Actin-like ATPase domain"/>
    <property type="match status" value="1"/>
</dbReference>
<dbReference type="Gene3D" id="3.30.420.40">
    <property type="match status" value="1"/>
</dbReference>
<evidence type="ECO:0000256" key="1">
    <source>
        <dbReference type="ARBA" id="ARBA00009156"/>
    </source>
</evidence>
<evidence type="ECO:0000313" key="6">
    <source>
        <dbReference type="Proteomes" id="UP001516400"/>
    </source>
</evidence>
<dbReference type="InterPro" id="IPR043129">
    <property type="entry name" value="ATPase_NBD"/>
</dbReference>
<dbReference type="GO" id="GO:0016301">
    <property type="term" value="F:kinase activity"/>
    <property type="evidence" value="ECO:0007669"/>
    <property type="project" value="UniProtKB-KW"/>
</dbReference>
<dbReference type="PANTHER" id="PTHR10196:SF68">
    <property type="entry name" value="GLYCEROL KINASE 5-RELATED"/>
    <property type="match status" value="1"/>
</dbReference>
<comment type="caution">
    <text evidence="5">The sequence shown here is derived from an EMBL/GenBank/DDBJ whole genome shotgun (WGS) entry which is preliminary data.</text>
</comment>
<evidence type="ECO:0000256" key="3">
    <source>
        <dbReference type="ARBA" id="ARBA00022777"/>
    </source>
</evidence>
<proteinExistence type="inferred from homology"/>
<protein>
    <recommendedName>
        <fullName evidence="4">Carbohydrate kinase FGGY N-terminal domain-containing protein</fullName>
    </recommendedName>
</protein>
<keyword evidence="2" id="KW-0808">Transferase</keyword>
<reference evidence="5 6" key="1">
    <citation type="journal article" date="2021" name="BMC Biol.">
        <title>Horizontally acquired antibacterial genes associated with adaptive radiation of ladybird beetles.</title>
        <authorList>
            <person name="Li H.S."/>
            <person name="Tang X.F."/>
            <person name="Huang Y.H."/>
            <person name="Xu Z.Y."/>
            <person name="Chen M.L."/>
            <person name="Du X.Y."/>
            <person name="Qiu B.Y."/>
            <person name="Chen P.T."/>
            <person name="Zhang W."/>
            <person name="Slipinski A."/>
            <person name="Escalona H.E."/>
            <person name="Waterhouse R.M."/>
            <person name="Zwick A."/>
            <person name="Pang H."/>
        </authorList>
    </citation>
    <scope>NUCLEOTIDE SEQUENCE [LARGE SCALE GENOMIC DNA]</scope>
    <source>
        <strain evidence="5">SYSU2018</strain>
    </source>
</reference>
<dbReference type="Pfam" id="PF00370">
    <property type="entry name" value="FGGY_N"/>
    <property type="match status" value="1"/>
</dbReference>
<dbReference type="Proteomes" id="UP001516400">
    <property type="component" value="Unassembled WGS sequence"/>
</dbReference>
<evidence type="ECO:0000313" key="5">
    <source>
        <dbReference type="EMBL" id="KAL3287839.1"/>
    </source>
</evidence>
<dbReference type="EMBL" id="JABFTP020000185">
    <property type="protein sequence ID" value="KAL3287839.1"/>
    <property type="molecule type" value="Genomic_DNA"/>
</dbReference>
<feature type="domain" description="Carbohydrate kinase FGGY N-terminal" evidence="4">
    <location>
        <begin position="7"/>
        <end position="108"/>
    </location>
</feature>
<keyword evidence="3" id="KW-0418">Kinase</keyword>
<evidence type="ECO:0000259" key="4">
    <source>
        <dbReference type="Pfam" id="PF00370"/>
    </source>
</evidence>
<dbReference type="InterPro" id="IPR018484">
    <property type="entry name" value="FGGY_N"/>
</dbReference>
<accession>A0ABD2PA18</accession>
<gene>
    <name evidence="5" type="ORF">HHI36_002297</name>
</gene>
<dbReference type="PANTHER" id="PTHR10196">
    <property type="entry name" value="SUGAR KINASE"/>
    <property type="match status" value="1"/>
</dbReference>
<sequence length="111" mass="12736">MDKNKFISLDIGTTTIRCLVIDTNLKILGSAFAKVQLLYPEEGRVEIDPEWLWNTVISVVNNALYDAKITAANVTSLGICTQRSTFITWKKDTNEYFHNFITWKDVRVVHL</sequence>
<organism evidence="5 6">
    <name type="scientific">Cryptolaemus montrouzieri</name>
    <dbReference type="NCBI Taxonomy" id="559131"/>
    <lineage>
        <taxon>Eukaryota</taxon>
        <taxon>Metazoa</taxon>
        <taxon>Ecdysozoa</taxon>
        <taxon>Arthropoda</taxon>
        <taxon>Hexapoda</taxon>
        <taxon>Insecta</taxon>
        <taxon>Pterygota</taxon>
        <taxon>Neoptera</taxon>
        <taxon>Endopterygota</taxon>
        <taxon>Coleoptera</taxon>
        <taxon>Polyphaga</taxon>
        <taxon>Cucujiformia</taxon>
        <taxon>Coccinelloidea</taxon>
        <taxon>Coccinellidae</taxon>
        <taxon>Scymninae</taxon>
        <taxon>Scymnini</taxon>
        <taxon>Cryptolaemus</taxon>
    </lineage>
</organism>
<comment type="similarity">
    <text evidence="1">Belongs to the FGGY kinase family.</text>
</comment>
<keyword evidence="6" id="KW-1185">Reference proteome</keyword>
<name>A0ABD2PA18_9CUCU</name>
<dbReference type="AlphaFoldDB" id="A0ABD2PA18"/>
<evidence type="ECO:0000256" key="2">
    <source>
        <dbReference type="ARBA" id="ARBA00022679"/>
    </source>
</evidence>